<evidence type="ECO:0000313" key="10">
    <source>
        <dbReference type="EMBL" id="PWC01770.1"/>
    </source>
</evidence>
<dbReference type="OrthoDB" id="1016457at2"/>
<dbReference type="KEGG" id="cyz:C3B44_02315"/>
<gene>
    <name evidence="10" type="ORF">DF222_05400</name>
</gene>
<dbReference type="PANTHER" id="PTHR30477">
    <property type="entry name" value="ABC-TRANSPORTER METAL-BINDING PROTEIN"/>
    <property type="match status" value="1"/>
</dbReference>
<feature type="transmembrane region" description="Helical" evidence="9">
    <location>
        <begin position="142"/>
        <end position="166"/>
    </location>
</feature>
<dbReference type="GO" id="GO:0010043">
    <property type="term" value="P:response to zinc ion"/>
    <property type="evidence" value="ECO:0007669"/>
    <property type="project" value="TreeGrafter"/>
</dbReference>
<dbReference type="GO" id="GO:0055085">
    <property type="term" value="P:transmembrane transport"/>
    <property type="evidence" value="ECO:0007669"/>
    <property type="project" value="InterPro"/>
</dbReference>
<accession>A0A2U1T6Y4</accession>
<keyword evidence="7 9" id="KW-0472">Membrane</keyword>
<dbReference type="EMBL" id="QEEZ01000008">
    <property type="protein sequence ID" value="PWC01770.1"/>
    <property type="molecule type" value="Genomic_DNA"/>
</dbReference>
<feature type="transmembrane region" description="Helical" evidence="9">
    <location>
        <begin position="89"/>
        <end position="109"/>
    </location>
</feature>
<dbReference type="PANTHER" id="PTHR30477:SF8">
    <property type="entry name" value="METAL TRANSPORT SYSTEM MEMBRANE PROTEIN CT_070-RELATED"/>
    <property type="match status" value="1"/>
</dbReference>
<dbReference type="InterPro" id="IPR001626">
    <property type="entry name" value="ABC_TroCD"/>
</dbReference>
<evidence type="ECO:0000313" key="11">
    <source>
        <dbReference type="Proteomes" id="UP000244989"/>
    </source>
</evidence>
<evidence type="ECO:0000256" key="2">
    <source>
        <dbReference type="ARBA" id="ARBA00008034"/>
    </source>
</evidence>
<dbReference type="AlphaFoldDB" id="A0A2U1T6Y4"/>
<evidence type="ECO:0000256" key="3">
    <source>
        <dbReference type="ARBA" id="ARBA00022448"/>
    </source>
</evidence>
<dbReference type="RefSeq" id="WP_108430948.1">
    <property type="nucleotide sequence ID" value="NZ_CP026947.1"/>
</dbReference>
<comment type="caution">
    <text evidence="10">The sequence shown here is derived from an EMBL/GenBank/DDBJ whole genome shotgun (WGS) entry which is preliminary data.</text>
</comment>
<comment type="subcellular location">
    <subcellularLocation>
        <location evidence="1 8">Cell membrane</location>
        <topology evidence="1 8">Multi-pass membrane protein</topology>
    </subcellularLocation>
</comment>
<comment type="similarity">
    <text evidence="2 8">Belongs to the ABC-3 integral membrane protein family.</text>
</comment>
<keyword evidence="4" id="KW-1003">Cell membrane</keyword>
<feature type="transmembrane region" description="Helical" evidence="9">
    <location>
        <begin position="226"/>
        <end position="251"/>
    </location>
</feature>
<dbReference type="InterPro" id="IPR037294">
    <property type="entry name" value="ABC_BtuC-like"/>
</dbReference>
<protein>
    <submittedName>
        <fullName evidence="10">Metal ABC transporter permease</fullName>
    </submittedName>
</protein>
<proteinExistence type="inferred from homology"/>
<evidence type="ECO:0000256" key="1">
    <source>
        <dbReference type="ARBA" id="ARBA00004651"/>
    </source>
</evidence>
<feature type="transmembrane region" description="Helical" evidence="9">
    <location>
        <begin position="257"/>
        <end position="276"/>
    </location>
</feature>
<sequence length="289" mass="30376">MFLLSVWVVALATALTSALSGIFVVLRQQSMLIDGLGHAVFPGIVLGYFFTRDLQSPLLLLGATIAGLVVVVGTEWLKNTGLVAGDAPLGLVFPALFAVGVIIVSSEFASLHLDTHTVLVGDLNLVAFDRLVIGGLDLGPTYLYIMLAVLLFNVVVLAALWPQLVISTFDPDGASVLGIRRGLIHGVYMLIVALTVTAAFYAAGALLVIALVIAPAATAQVFCTRLAPLTIWTLVIAAVAATSGFFFALVLNVATSATMAVIYGLIFAVVLVVHHWRSVRVSAKVPRTA</sequence>
<feature type="transmembrane region" description="Helical" evidence="9">
    <location>
        <begin position="186"/>
        <end position="214"/>
    </location>
</feature>
<evidence type="ECO:0000256" key="9">
    <source>
        <dbReference type="SAM" id="Phobius"/>
    </source>
</evidence>
<evidence type="ECO:0000256" key="6">
    <source>
        <dbReference type="ARBA" id="ARBA00022989"/>
    </source>
</evidence>
<evidence type="ECO:0000256" key="4">
    <source>
        <dbReference type="ARBA" id="ARBA00022475"/>
    </source>
</evidence>
<reference evidence="11" key="1">
    <citation type="submission" date="2018-04" db="EMBL/GenBank/DDBJ databases">
        <authorList>
            <person name="Liu S."/>
            <person name="Wang Z."/>
            <person name="Li J."/>
        </authorList>
    </citation>
    <scope>NUCLEOTIDE SEQUENCE [LARGE SCALE GENOMIC DNA]</scope>
    <source>
        <strain evidence="11">2189</strain>
    </source>
</reference>
<keyword evidence="3 8" id="KW-0813">Transport</keyword>
<evidence type="ECO:0000256" key="5">
    <source>
        <dbReference type="ARBA" id="ARBA00022692"/>
    </source>
</evidence>
<name>A0A2U1T6Y4_9CORY</name>
<organism evidence="10 11">
    <name type="scientific">Corynebacterium yudongzhengii</name>
    <dbReference type="NCBI Taxonomy" id="2080740"/>
    <lineage>
        <taxon>Bacteria</taxon>
        <taxon>Bacillati</taxon>
        <taxon>Actinomycetota</taxon>
        <taxon>Actinomycetes</taxon>
        <taxon>Mycobacteriales</taxon>
        <taxon>Corynebacteriaceae</taxon>
        <taxon>Corynebacterium</taxon>
    </lineage>
</organism>
<dbReference type="Proteomes" id="UP000244989">
    <property type="component" value="Unassembled WGS sequence"/>
</dbReference>
<keyword evidence="11" id="KW-1185">Reference proteome</keyword>
<keyword evidence="5 8" id="KW-0812">Transmembrane</keyword>
<feature type="transmembrane region" description="Helical" evidence="9">
    <location>
        <begin position="58"/>
        <end position="77"/>
    </location>
</feature>
<dbReference type="Gene3D" id="1.10.3470.10">
    <property type="entry name" value="ABC transporter involved in vitamin B12 uptake, BtuC"/>
    <property type="match status" value="1"/>
</dbReference>
<evidence type="ECO:0000256" key="7">
    <source>
        <dbReference type="ARBA" id="ARBA00023136"/>
    </source>
</evidence>
<dbReference type="SUPFAM" id="SSF81345">
    <property type="entry name" value="ABC transporter involved in vitamin B12 uptake, BtuC"/>
    <property type="match status" value="1"/>
</dbReference>
<evidence type="ECO:0000256" key="8">
    <source>
        <dbReference type="RuleBase" id="RU003943"/>
    </source>
</evidence>
<keyword evidence="6 9" id="KW-1133">Transmembrane helix</keyword>
<dbReference type="Pfam" id="PF00950">
    <property type="entry name" value="ABC-3"/>
    <property type="match status" value="1"/>
</dbReference>
<dbReference type="GO" id="GO:0043190">
    <property type="term" value="C:ATP-binding cassette (ABC) transporter complex"/>
    <property type="evidence" value="ECO:0007669"/>
    <property type="project" value="InterPro"/>
</dbReference>